<dbReference type="RefSeq" id="WP_345552939.1">
    <property type="nucleotide sequence ID" value="NZ_BAAAZA010000025.1"/>
</dbReference>
<proteinExistence type="predicted"/>
<evidence type="ECO:0000256" key="2">
    <source>
        <dbReference type="PROSITE-ProRule" id="PRU00335"/>
    </source>
</evidence>
<keyword evidence="1 2" id="KW-0238">DNA-binding</keyword>
<feature type="DNA-binding region" description="H-T-H motif" evidence="2">
    <location>
        <begin position="33"/>
        <end position="52"/>
    </location>
</feature>
<evidence type="ECO:0000256" key="3">
    <source>
        <dbReference type="SAM" id="MobiDB-lite"/>
    </source>
</evidence>
<dbReference type="PROSITE" id="PS50977">
    <property type="entry name" value="HTH_TETR_2"/>
    <property type="match status" value="1"/>
</dbReference>
<sequence>MGPSRRIRADAERNMARILDAAEAVLALEPNASLERIADAAGLGRATVHRRFPSRTALLDALAERLTQRYLLGLAEARVKTAPPLIALYRLTQIVFSLKLSHRFAIQLTAALTPAVLDGLDLLFARLRDAGAITAADAAWCRQVYLALLHEVHDLPADSPSLASSTTDETESKVDLLIQTTLGALGGSATTWVHQAPAPTAEASNSDPLPQALEDSGRG</sequence>
<gene>
    <name evidence="5" type="ORF">GCM10022207_65920</name>
</gene>
<evidence type="ECO:0000313" key="5">
    <source>
        <dbReference type="EMBL" id="GAA3889237.1"/>
    </source>
</evidence>
<reference evidence="6" key="1">
    <citation type="journal article" date="2019" name="Int. J. Syst. Evol. Microbiol.">
        <title>The Global Catalogue of Microorganisms (GCM) 10K type strain sequencing project: providing services to taxonomists for standard genome sequencing and annotation.</title>
        <authorList>
            <consortium name="The Broad Institute Genomics Platform"/>
            <consortium name="The Broad Institute Genome Sequencing Center for Infectious Disease"/>
            <person name="Wu L."/>
            <person name="Ma J."/>
        </authorList>
    </citation>
    <scope>NUCLEOTIDE SEQUENCE [LARGE SCALE GENOMIC DNA]</scope>
    <source>
        <strain evidence="6">JCM 16578</strain>
    </source>
</reference>
<evidence type="ECO:0000259" key="4">
    <source>
        <dbReference type="PROSITE" id="PS50977"/>
    </source>
</evidence>
<keyword evidence="6" id="KW-1185">Reference proteome</keyword>
<evidence type="ECO:0000313" key="6">
    <source>
        <dbReference type="Proteomes" id="UP001501563"/>
    </source>
</evidence>
<feature type="region of interest" description="Disordered" evidence="3">
    <location>
        <begin position="193"/>
        <end position="219"/>
    </location>
</feature>
<feature type="domain" description="HTH tetR-type" evidence="4">
    <location>
        <begin position="12"/>
        <end position="70"/>
    </location>
</feature>
<comment type="caution">
    <text evidence="5">The sequence shown here is derived from an EMBL/GenBank/DDBJ whole genome shotgun (WGS) entry which is preliminary data.</text>
</comment>
<dbReference type="InterPro" id="IPR009057">
    <property type="entry name" value="Homeodomain-like_sf"/>
</dbReference>
<dbReference type="EMBL" id="BAAAZA010000025">
    <property type="protein sequence ID" value="GAA3889237.1"/>
    <property type="molecule type" value="Genomic_DNA"/>
</dbReference>
<name>A0ABP7KX85_9ACTN</name>
<dbReference type="InterPro" id="IPR001647">
    <property type="entry name" value="HTH_TetR"/>
</dbReference>
<dbReference type="Proteomes" id="UP001501563">
    <property type="component" value="Unassembled WGS sequence"/>
</dbReference>
<accession>A0ABP7KX85</accession>
<evidence type="ECO:0000256" key="1">
    <source>
        <dbReference type="ARBA" id="ARBA00023125"/>
    </source>
</evidence>
<organism evidence="5 6">
    <name type="scientific">Streptomyces lannensis</name>
    <dbReference type="NCBI Taxonomy" id="766498"/>
    <lineage>
        <taxon>Bacteria</taxon>
        <taxon>Bacillati</taxon>
        <taxon>Actinomycetota</taxon>
        <taxon>Actinomycetes</taxon>
        <taxon>Kitasatosporales</taxon>
        <taxon>Streptomycetaceae</taxon>
        <taxon>Streptomyces</taxon>
    </lineage>
</organism>
<dbReference type="Pfam" id="PF00440">
    <property type="entry name" value="TetR_N"/>
    <property type="match status" value="1"/>
</dbReference>
<dbReference type="Gene3D" id="1.10.357.10">
    <property type="entry name" value="Tetracycline Repressor, domain 2"/>
    <property type="match status" value="1"/>
</dbReference>
<protein>
    <submittedName>
        <fullName evidence="5">TetR/AcrR family transcriptional regulator</fullName>
    </submittedName>
</protein>
<dbReference type="SUPFAM" id="SSF46689">
    <property type="entry name" value="Homeodomain-like"/>
    <property type="match status" value="1"/>
</dbReference>